<evidence type="ECO:0000313" key="3">
    <source>
        <dbReference type="Proteomes" id="UP000823561"/>
    </source>
</evidence>
<gene>
    <name evidence="2" type="ORF">AALO_G00268690</name>
</gene>
<comment type="caution">
    <text evidence="2">The sequence shown here is derived from an EMBL/GenBank/DDBJ whole genome shotgun (WGS) entry which is preliminary data.</text>
</comment>
<dbReference type="Proteomes" id="UP000823561">
    <property type="component" value="Chromosome 21"/>
</dbReference>
<reference evidence="2" key="1">
    <citation type="submission" date="2020-10" db="EMBL/GenBank/DDBJ databases">
        <title>Chromosome-scale genome assembly of the Allis shad, Alosa alosa.</title>
        <authorList>
            <person name="Margot Z."/>
            <person name="Christophe K."/>
            <person name="Cabau C."/>
            <person name="Louis A."/>
            <person name="Berthelot C."/>
            <person name="Parey E."/>
            <person name="Roest Crollius H."/>
            <person name="Montfort J."/>
            <person name="Robinson-Rechavi M."/>
            <person name="Bucao C."/>
            <person name="Bouchez O."/>
            <person name="Gislard M."/>
            <person name="Lluch J."/>
            <person name="Milhes M."/>
            <person name="Lampietro C."/>
            <person name="Lopez Roques C."/>
            <person name="Donnadieu C."/>
            <person name="Braasch I."/>
            <person name="Desvignes T."/>
            <person name="Postlethwait J."/>
            <person name="Bobe J."/>
            <person name="Guiguen Y."/>
        </authorList>
    </citation>
    <scope>NUCLEOTIDE SEQUENCE</scope>
    <source>
        <strain evidence="2">M-15738</strain>
        <tissue evidence="2">Blood</tissue>
    </source>
</reference>
<feature type="region of interest" description="Disordered" evidence="1">
    <location>
        <begin position="199"/>
        <end position="235"/>
    </location>
</feature>
<feature type="compositionally biased region" description="Basic and acidic residues" evidence="1">
    <location>
        <begin position="126"/>
        <end position="135"/>
    </location>
</feature>
<evidence type="ECO:0000313" key="2">
    <source>
        <dbReference type="EMBL" id="KAG5263796.1"/>
    </source>
</evidence>
<feature type="region of interest" description="Disordered" evidence="1">
    <location>
        <begin position="1"/>
        <end position="23"/>
    </location>
</feature>
<feature type="compositionally biased region" description="Polar residues" evidence="1">
    <location>
        <begin position="7"/>
        <end position="23"/>
    </location>
</feature>
<dbReference type="AlphaFoldDB" id="A0AAV6FQL8"/>
<keyword evidence="3" id="KW-1185">Reference proteome</keyword>
<feature type="region of interest" description="Disordered" evidence="1">
    <location>
        <begin position="92"/>
        <end position="148"/>
    </location>
</feature>
<protein>
    <submittedName>
        <fullName evidence="2">Uncharacterized protein</fullName>
    </submittedName>
</protein>
<accession>A0AAV6FQL8</accession>
<organism evidence="2 3">
    <name type="scientific">Alosa alosa</name>
    <name type="common">allis shad</name>
    <dbReference type="NCBI Taxonomy" id="278164"/>
    <lineage>
        <taxon>Eukaryota</taxon>
        <taxon>Metazoa</taxon>
        <taxon>Chordata</taxon>
        <taxon>Craniata</taxon>
        <taxon>Vertebrata</taxon>
        <taxon>Euteleostomi</taxon>
        <taxon>Actinopterygii</taxon>
        <taxon>Neopterygii</taxon>
        <taxon>Teleostei</taxon>
        <taxon>Clupei</taxon>
        <taxon>Clupeiformes</taxon>
        <taxon>Clupeoidei</taxon>
        <taxon>Clupeidae</taxon>
        <taxon>Alosa</taxon>
    </lineage>
</organism>
<dbReference type="EMBL" id="JADWDJ010000021">
    <property type="protein sequence ID" value="KAG5263796.1"/>
    <property type="molecule type" value="Genomic_DNA"/>
</dbReference>
<sequence length="235" mass="24517">MVRRPFKSQSMNQGSAPQPASGQQLMDSLLARCAQGTTTSATGGKVSCERLPAAGLRLQLGDLGSPVFPTLPGTCRLIHPCRELYRWGKAEGEEGEAGSSLDSAETRRSSQSHRKVLDFSGVQEDEAQRSSENRGRPSGPDSSACGRNQRSPITLAAEVPEFCASCRRRETALSLKGPPTQSVGSDVLAAPVAVAAAASVKAGRRRRQRHPSAGVIGGAQCLSGPLGRRAAGGAV</sequence>
<proteinExistence type="predicted"/>
<evidence type="ECO:0000256" key="1">
    <source>
        <dbReference type="SAM" id="MobiDB-lite"/>
    </source>
</evidence>
<name>A0AAV6FQL8_9TELE</name>